<reference evidence="2" key="1">
    <citation type="journal article" date="2023" name="Front. Plant Sci.">
        <title>Chromosomal-level genome assembly of Melastoma candidum provides insights into trichome evolution.</title>
        <authorList>
            <person name="Zhong Y."/>
            <person name="Wu W."/>
            <person name="Sun C."/>
            <person name="Zou P."/>
            <person name="Liu Y."/>
            <person name="Dai S."/>
            <person name="Zhou R."/>
        </authorList>
    </citation>
    <scope>NUCLEOTIDE SEQUENCE [LARGE SCALE GENOMIC DNA]</scope>
</reference>
<accession>A0ACB9QTA8</accession>
<dbReference type="Proteomes" id="UP001057402">
    <property type="component" value="Chromosome 5"/>
</dbReference>
<dbReference type="EMBL" id="CM042884">
    <property type="protein sequence ID" value="KAI4369206.1"/>
    <property type="molecule type" value="Genomic_DNA"/>
</dbReference>
<organism evidence="1 2">
    <name type="scientific">Melastoma candidum</name>
    <dbReference type="NCBI Taxonomy" id="119954"/>
    <lineage>
        <taxon>Eukaryota</taxon>
        <taxon>Viridiplantae</taxon>
        <taxon>Streptophyta</taxon>
        <taxon>Embryophyta</taxon>
        <taxon>Tracheophyta</taxon>
        <taxon>Spermatophyta</taxon>
        <taxon>Magnoliopsida</taxon>
        <taxon>eudicotyledons</taxon>
        <taxon>Gunneridae</taxon>
        <taxon>Pentapetalae</taxon>
        <taxon>rosids</taxon>
        <taxon>malvids</taxon>
        <taxon>Myrtales</taxon>
        <taxon>Melastomataceae</taxon>
        <taxon>Melastomatoideae</taxon>
        <taxon>Melastomateae</taxon>
        <taxon>Melastoma</taxon>
    </lineage>
</organism>
<protein>
    <submittedName>
        <fullName evidence="1">Uncharacterized protein</fullName>
    </submittedName>
</protein>
<gene>
    <name evidence="1" type="ORF">MLD38_017678</name>
</gene>
<keyword evidence="2" id="KW-1185">Reference proteome</keyword>
<comment type="caution">
    <text evidence="1">The sequence shown here is derived from an EMBL/GenBank/DDBJ whole genome shotgun (WGS) entry which is preliminary data.</text>
</comment>
<evidence type="ECO:0000313" key="1">
    <source>
        <dbReference type="EMBL" id="KAI4369206.1"/>
    </source>
</evidence>
<name>A0ACB9QTA8_9MYRT</name>
<sequence>MEQPHRHRHQKNSSSSRPPPPRWWTKETIAIVTGANKGIGFALVKKLACLGITVILTCRNPERGMEAVVNNAAVAFNEVNGNSVDSAETVINTNYQGTKRLTQALLPFFRRSSTVSRILNVTSRLGHINKLKNSRFVAMLQGEGLSEAEVDAMVFSFLSDMKDGTWRVKGWPEVWTDYAVSKLALNSYSKILAKRNVGFGLSVNCYCPGFTRTSMTGGVGKRTADEAAATTAMIVLLQPEELPTGVFFAGCDPVINSRL</sequence>
<evidence type="ECO:0000313" key="2">
    <source>
        <dbReference type="Proteomes" id="UP001057402"/>
    </source>
</evidence>
<proteinExistence type="predicted"/>